<organism evidence="1 2">
    <name type="scientific">Dichanthelium oligosanthes</name>
    <dbReference type="NCBI Taxonomy" id="888268"/>
    <lineage>
        <taxon>Eukaryota</taxon>
        <taxon>Viridiplantae</taxon>
        <taxon>Streptophyta</taxon>
        <taxon>Embryophyta</taxon>
        <taxon>Tracheophyta</taxon>
        <taxon>Spermatophyta</taxon>
        <taxon>Magnoliopsida</taxon>
        <taxon>Liliopsida</taxon>
        <taxon>Poales</taxon>
        <taxon>Poaceae</taxon>
        <taxon>PACMAD clade</taxon>
        <taxon>Panicoideae</taxon>
        <taxon>Panicodae</taxon>
        <taxon>Paniceae</taxon>
        <taxon>Dichantheliinae</taxon>
        <taxon>Dichanthelium</taxon>
    </lineage>
</organism>
<reference evidence="1 2" key="1">
    <citation type="submission" date="2016-09" db="EMBL/GenBank/DDBJ databases">
        <title>The draft genome of Dichanthelium oligosanthes: A C3 panicoid grass species.</title>
        <authorList>
            <person name="Studer A.J."/>
            <person name="Schnable J.C."/>
            <person name="Brutnell T.P."/>
        </authorList>
    </citation>
    <scope>NUCLEOTIDE SEQUENCE [LARGE SCALE GENOMIC DNA]</scope>
    <source>
        <strain evidence="2">cv. Kellogg 1175</strain>
        <tissue evidence="1">Leaf</tissue>
    </source>
</reference>
<accession>A0A1E5WEB3</accession>
<dbReference type="EMBL" id="LWDX02011181">
    <property type="protein sequence ID" value="OEL35742.1"/>
    <property type="molecule type" value="Genomic_DNA"/>
</dbReference>
<dbReference type="Proteomes" id="UP000095767">
    <property type="component" value="Unassembled WGS sequence"/>
</dbReference>
<name>A0A1E5WEB3_9POAL</name>
<dbReference type="AlphaFoldDB" id="A0A1E5WEB3"/>
<sequence length="150" mass="16500">LPKSKTKVRRSCIVHRLCFSVPAAFAGGGTAPATRRWVTVPSWAGARRRLCPYWFLTVSRPAPWLSVPSLLRMATRWLAAVSIHEDVDGRERVKPAGQPCQKSSRGTQFEAACRRPHPPSGSCLLHRASAVRCHAHPPVASPPPCPFHLL</sequence>
<keyword evidence="2" id="KW-1185">Reference proteome</keyword>
<proteinExistence type="predicted"/>
<gene>
    <name evidence="1" type="ORF">BAE44_0003242</name>
</gene>
<evidence type="ECO:0000313" key="2">
    <source>
        <dbReference type="Proteomes" id="UP000095767"/>
    </source>
</evidence>
<comment type="caution">
    <text evidence="1">The sequence shown here is derived from an EMBL/GenBank/DDBJ whole genome shotgun (WGS) entry which is preliminary data.</text>
</comment>
<protein>
    <submittedName>
        <fullName evidence="1">Uncharacterized protein</fullName>
    </submittedName>
</protein>
<evidence type="ECO:0000313" key="1">
    <source>
        <dbReference type="EMBL" id="OEL35742.1"/>
    </source>
</evidence>
<feature type="non-terminal residue" evidence="1">
    <location>
        <position position="1"/>
    </location>
</feature>